<dbReference type="Pfam" id="PF01920">
    <property type="entry name" value="Prefoldin_2"/>
    <property type="match status" value="1"/>
</dbReference>
<organism evidence="5 6">
    <name type="scientific">Drechslerella dactyloides</name>
    <name type="common">Nematode-trapping fungus</name>
    <name type="synonym">Arthrobotrys dactyloides</name>
    <dbReference type="NCBI Taxonomy" id="74499"/>
    <lineage>
        <taxon>Eukaryota</taxon>
        <taxon>Fungi</taxon>
        <taxon>Dikarya</taxon>
        <taxon>Ascomycota</taxon>
        <taxon>Pezizomycotina</taxon>
        <taxon>Orbiliomycetes</taxon>
        <taxon>Orbiliales</taxon>
        <taxon>Orbiliaceae</taxon>
        <taxon>Drechslerella</taxon>
    </lineage>
</organism>
<dbReference type="CDD" id="cd23165">
    <property type="entry name" value="Prefoldin_4"/>
    <property type="match status" value="1"/>
</dbReference>
<dbReference type="PANTHER" id="PTHR21100">
    <property type="entry name" value="PREFOLDIN SUBUNIT 4"/>
    <property type="match status" value="1"/>
</dbReference>
<protein>
    <submittedName>
        <fullName evidence="5">Uncharacterized protein</fullName>
    </submittedName>
</protein>
<keyword evidence="6" id="KW-1185">Reference proteome</keyword>
<dbReference type="FunFam" id="1.10.287.370:FF:000005">
    <property type="entry name" value="Prefoldin subunit 4"/>
    <property type="match status" value="1"/>
</dbReference>
<dbReference type="SUPFAM" id="SSF46579">
    <property type="entry name" value="Prefoldin"/>
    <property type="match status" value="1"/>
</dbReference>
<keyword evidence="4" id="KW-0175">Coiled coil</keyword>
<proteinExistence type="inferred from homology"/>
<gene>
    <name evidence="5" type="ORF">Dda_2201</name>
</gene>
<dbReference type="GO" id="GO:0006457">
    <property type="term" value="P:protein folding"/>
    <property type="evidence" value="ECO:0007669"/>
    <property type="project" value="InterPro"/>
</dbReference>
<name>A0AAD6NNP1_DREDA</name>
<dbReference type="InterPro" id="IPR009053">
    <property type="entry name" value="Prefoldin"/>
</dbReference>
<evidence type="ECO:0000256" key="3">
    <source>
        <dbReference type="ARBA" id="ARBA00024667"/>
    </source>
</evidence>
<evidence type="ECO:0000256" key="2">
    <source>
        <dbReference type="ARBA" id="ARBA00023186"/>
    </source>
</evidence>
<evidence type="ECO:0000313" key="5">
    <source>
        <dbReference type="EMBL" id="KAJ6263633.1"/>
    </source>
</evidence>
<keyword evidence="2" id="KW-0143">Chaperone</keyword>
<evidence type="ECO:0000256" key="4">
    <source>
        <dbReference type="SAM" id="Coils"/>
    </source>
</evidence>
<sequence length="598" mass="67831">MEKLFYGMPHLLDLAPELLDEILGYVLANDDRDDDNVSRTNVTYYPETKSYRPRLIPLATTCPQFYELNRRRSAGNPRCELLMCFETDATPADDFNDRKIKVYQEYDNLRKGECRNLMILGTKVAEQSQLGYFDTLDWGNPSGSLCDCDNCHRQWTCDILNARPAGQDKISRVIHSLLPHFTNVTTASFHDDDYGIPLPTFAEGIRTLVQGCLGLTELFINVAFSFQNPFESYRIEELDTSKPYARLSVLRLQLKLETGWPEMPAMLPHVNGSPRLLGALRRILEFPSKTVETFQLSTIGPWIEFPHEGGEDYLVEEGGQDGHWGLPSIKTLDIYLNESVVGSLRLDRVFYLGPNITNLKMAVEGPKPLQCDCESDRTYLIPENLVEGGAYFAVEGRVGNVDFRDKFKKCFNSEIEMYGGLNKTLTFVALKSQFPTSQVHTPPKLIQVTSDSKFGPAVPPLPISKMNRRMLTREEESAAETPVTLADQTAINTFSILHSRHSVLTATLTEKRTEKEYLSDVTNELELSDDDDLVPYKIGDAFVSLRVEEVRELLEQESRGIDEEIEELESRVRSEQGKMDELKVQLYAKFGRSINLEA</sequence>
<comment type="similarity">
    <text evidence="1">Belongs to the prefoldin subunit beta family.</text>
</comment>
<dbReference type="PANTHER" id="PTHR21100:SF9">
    <property type="entry name" value="PREFOLDIN SUBUNIT 4"/>
    <property type="match status" value="1"/>
</dbReference>
<dbReference type="EMBL" id="JAQGDS010000002">
    <property type="protein sequence ID" value="KAJ6263633.1"/>
    <property type="molecule type" value="Genomic_DNA"/>
</dbReference>
<dbReference type="Gene3D" id="1.10.287.370">
    <property type="match status" value="1"/>
</dbReference>
<dbReference type="GO" id="GO:0016272">
    <property type="term" value="C:prefoldin complex"/>
    <property type="evidence" value="ECO:0007669"/>
    <property type="project" value="InterPro"/>
</dbReference>
<evidence type="ECO:0000256" key="1">
    <source>
        <dbReference type="ARBA" id="ARBA00008045"/>
    </source>
</evidence>
<dbReference type="InterPro" id="IPR002777">
    <property type="entry name" value="PFD_beta-like"/>
</dbReference>
<dbReference type="GO" id="GO:0005737">
    <property type="term" value="C:cytoplasm"/>
    <property type="evidence" value="ECO:0007669"/>
    <property type="project" value="TreeGrafter"/>
</dbReference>
<dbReference type="GO" id="GO:0051082">
    <property type="term" value="F:unfolded protein binding"/>
    <property type="evidence" value="ECO:0007669"/>
    <property type="project" value="InterPro"/>
</dbReference>
<dbReference type="AlphaFoldDB" id="A0AAD6NNP1"/>
<evidence type="ECO:0000313" key="6">
    <source>
        <dbReference type="Proteomes" id="UP001221413"/>
    </source>
</evidence>
<dbReference type="InterPro" id="IPR016661">
    <property type="entry name" value="PFDN4"/>
</dbReference>
<feature type="coiled-coil region" evidence="4">
    <location>
        <begin position="547"/>
        <end position="585"/>
    </location>
</feature>
<reference evidence="5" key="1">
    <citation type="submission" date="2023-01" db="EMBL/GenBank/DDBJ databases">
        <title>The chitinases involved in constricting ring structure development in the nematode-trapping fungus Drechslerella dactyloides.</title>
        <authorList>
            <person name="Wang R."/>
            <person name="Zhang L."/>
            <person name="Tang P."/>
            <person name="Li S."/>
            <person name="Liang L."/>
        </authorList>
    </citation>
    <scope>NUCLEOTIDE SEQUENCE</scope>
    <source>
        <strain evidence="5">YMF1.00031</strain>
    </source>
</reference>
<dbReference type="Proteomes" id="UP001221413">
    <property type="component" value="Unassembled WGS sequence"/>
</dbReference>
<accession>A0AAD6NNP1</accession>
<comment type="function">
    <text evidence="3">Binds specifically to cytosolic chaperonin (c-CPN) and transfers target proteins to it. Binds to nascent polypeptide chain and promotes folding in an environment in which there are many competing pathways for nonnative proteins.</text>
</comment>
<comment type="caution">
    <text evidence="5">The sequence shown here is derived from an EMBL/GenBank/DDBJ whole genome shotgun (WGS) entry which is preliminary data.</text>
</comment>